<feature type="domain" description="HTH lysR-type" evidence="5">
    <location>
        <begin position="10"/>
        <end position="63"/>
    </location>
</feature>
<evidence type="ECO:0000259" key="5">
    <source>
        <dbReference type="PROSITE" id="PS50931"/>
    </source>
</evidence>
<dbReference type="Proteomes" id="UP000293398">
    <property type="component" value="Unassembled WGS sequence"/>
</dbReference>
<dbReference type="GO" id="GO:0006351">
    <property type="term" value="P:DNA-templated transcription"/>
    <property type="evidence" value="ECO:0007669"/>
    <property type="project" value="TreeGrafter"/>
</dbReference>
<dbReference type="Pfam" id="PF03466">
    <property type="entry name" value="LysR_substrate"/>
    <property type="match status" value="1"/>
</dbReference>
<proteinExistence type="inferred from homology"/>
<protein>
    <submittedName>
        <fullName evidence="6">LysR family transcriptional regulator</fullName>
    </submittedName>
</protein>
<dbReference type="InterPro" id="IPR036390">
    <property type="entry name" value="WH_DNA-bd_sf"/>
</dbReference>
<comment type="similarity">
    <text evidence="1">Belongs to the LysR transcriptional regulatory family.</text>
</comment>
<dbReference type="InterPro" id="IPR058163">
    <property type="entry name" value="LysR-type_TF_proteobact-type"/>
</dbReference>
<evidence type="ECO:0000313" key="6">
    <source>
        <dbReference type="EMBL" id="RZT98594.1"/>
    </source>
</evidence>
<dbReference type="InterPro" id="IPR036388">
    <property type="entry name" value="WH-like_DNA-bd_sf"/>
</dbReference>
<reference evidence="6 7" key="1">
    <citation type="submission" date="2019-02" db="EMBL/GenBank/DDBJ databases">
        <title>Genomic Encyclopedia of Type Strains, Phase IV (KMG-IV): sequencing the most valuable type-strain genomes for metagenomic binning, comparative biology and taxonomic classification.</title>
        <authorList>
            <person name="Goeker M."/>
        </authorList>
    </citation>
    <scope>NUCLEOTIDE SEQUENCE [LARGE SCALE GENOMIC DNA]</scope>
    <source>
        <strain evidence="6 7">DSM 23814</strain>
    </source>
</reference>
<keyword evidence="3" id="KW-0238">DNA-binding</keyword>
<dbReference type="Gene3D" id="1.10.10.10">
    <property type="entry name" value="Winged helix-like DNA-binding domain superfamily/Winged helix DNA-binding domain"/>
    <property type="match status" value="1"/>
</dbReference>
<evidence type="ECO:0000313" key="7">
    <source>
        <dbReference type="Proteomes" id="UP000293398"/>
    </source>
</evidence>
<dbReference type="InterPro" id="IPR000847">
    <property type="entry name" value="LysR_HTH_N"/>
</dbReference>
<keyword evidence="2" id="KW-0805">Transcription regulation</keyword>
<evidence type="ECO:0000256" key="4">
    <source>
        <dbReference type="ARBA" id="ARBA00023163"/>
    </source>
</evidence>
<dbReference type="PROSITE" id="PS50931">
    <property type="entry name" value="HTH_LYSR"/>
    <property type="match status" value="1"/>
</dbReference>
<name>A0A4Q7VQL6_9BURK</name>
<dbReference type="GO" id="GO:0003700">
    <property type="term" value="F:DNA-binding transcription factor activity"/>
    <property type="evidence" value="ECO:0007669"/>
    <property type="project" value="InterPro"/>
</dbReference>
<accession>A0A4Q7VQL6</accession>
<dbReference type="PANTHER" id="PTHR30537:SF5">
    <property type="entry name" value="HTH-TYPE TRANSCRIPTIONAL ACTIVATOR TTDR-RELATED"/>
    <property type="match status" value="1"/>
</dbReference>
<dbReference type="SUPFAM" id="SSF46785">
    <property type="entry name" value="Winged helix' DNA-binding domain"/>
    <property type="match status" value="1"/>
</dbReference>
<keyword evidence="4" id="KW-0804">Transcription</keyword>
<dbReference type="RefSeq" id="WP_130303175.1">
    <property type="nucleotide sequence ID" value="NZ_SHKO01000001.1"/>
</dbReference>
<dbReference type="Pfam" id="PF00126">
    <property type="entry name" value="HTH_1"/>
    <property type="match status" value="1"/>
</dbReference>
<evidence type="ECO:0000256" key="2">
    <source>
        <dbReference type="ARBA" id="ARBA00023015"/>
    </source>
</evidence>
<evidence type="ECO:0000256" key="3">
    <source>
        <dbReference type="ARBA" id="ARBA00023125"/>
    </source>
</evidence>
<dbReference type="OrthoDB" id="8954631at2"/>
<dbReference type="SUPFAM" id="SSF53850">
    <property type="entry name" value="Periplasmic binding protein-like II"/>
    <property type="match status" value="1"/>
</dbReference>
<dbReference type="PANTHER" id="PTHR30537">
    <property type="entry name" value="HTH-TYPE TRANSCRIPTIONAL REGULATOR"/>
    <property type="match status" value="1"/>
</dbReference>
<evidence type="ECO:0000256" key="1">
    <source>
        <dbReference type="ARBA" id="ARBA00009437"/>
    </source>
</evidence>
<dbReference type="Gene3D" id="3.40.190.290">
    <property type="match status" value="1"/>
</dbReference>
<sequence>MKKDPRHSADLYFFDALVSAGSLSAVALRLGVTPSAASKRLIQLEKRLGMTLVNRSTRRMSPTAEGLVYLEHARSILAQIESLDRQMFRFKSEPEGLIRLNATLGFGRSYIQPLVSRFVKKYPSITIQLFLTPYPPALSDDAFDLSIQFGKPPHQKLKTRLLAQNRRLLVASATYLARAGTPALPLDLLKHNCIVIKQDELPYSEWILSNGQSTEKVPVTGNLITNDGYVGVQWALDGHGVVMRAEWDVARYMRSGRLVQVLADYNTPNADIYAVYREQPHTTARMTLLLDYLSRSFDNLNPGSNITVSAGW</sequence>
<dbReference type="GO" id="GO:0043565">
    <property type="term" value="F:sequence-specific DNA binding"/>
    <property type="evidence" value="ECO:0007669"/>
    <property type="project" value="TreeGrafter"/>
</dbReference>
<gene>
    <name evidence="6" type="ORF">EV681_0372</name>
</gene>
<dbReference type="InterPro" id="IPR005119">
    <property type="entry name" value="LysR_subst-bd"/>
</dbReference>
<dbReference type="AlphaFoldDB" id="A0A4Q7VQL6"/>
<dbReference type="EMBL" id="SHKO01000001">
    <property type="protein sequence ID" value="RZT98594.1"/>
    <property type="molecule type" value="Genomic_DNA"/>
</dbReference>
<keyword evidence="7" id="KW-1185">Reference proteome</keyword>
<organism evidence="6 7">
    <name type="scientific">Advenella incenata</name>
    <dbReference type="NCBI Taxonomy" id="267800"/>
    <lineage>
        <taxon>Bacteria</taxon>
        <taxon>Pseudomonadati</taxon>
        <taxon>Pseudomonadota</taxon>
        <taxon>Betaproteobacteria</taxon>
        <taxon>Burkholderiales</taxon>
        <taxon>Alcaligenaceae</taxon>
    </lineage>
</organism>
<comment type="caution">
    <text evidence="6">The sequence shown here is derived from an EMBL/GenBank/DDBJ whole genome shotgun (WGS) entry which is preliminary data.</text>
</comment>